<reference evidence="3 4" key="1">
    <citation type="journal article" date="2014" name="PLoS Genet.">
        <title>Phylogenetically driven sequencing of extremely halophilic archaea reveals strategies for static and dynamic osmo-response.</title>
        <authorList>
            <person name="Becker E.A."/>
            <person name="Seitzer P.M."/>
            <person name="Tritt A."/>
            <person name="Larsen D."/>
            <person name="Krusor M."/>
            <person name="Yao A.I."/>
            <person name="Wu D."/>
            <person name="Madern D."/>
            <person name="Eisen J.A."/>
            <person name="Darling A.E."/>
            <person name="Facciotti M.T."/>
        </authorList>
    </citation>
    <scope>NUCLEOTIDE SEQUENCE [LARGE SCALE GENOMIC DNA]</scope>
    <source>
        <strain evidence="3 4">DSM 14210</strain>
    </source>
</reference>
<feature type="transmembrane region" description="Helical" evidence="1">
    <location>
        <begin position="456"/>
        <end position="477"/>
    </location>
</feature>
<keyword evidence="1" id="KW-1133">Transmembrane helix</keyword>
<dbReference type="Proteomes" id="UP000011523">
    <property type="component" value="Unassembled WGS sequence"/>
</dbReference>
<dbReference type="EMBL" id="AOJD01000077">
    <property type="protein sequence ID" value="ELZ33174.1"/>
    <property type="molecule type" value="Genomic_DNA"/>
</dbReference>
<dbReference type="Gene3D" id="2.160.20.80">
    <property type="entry name" value="E3 ubiquitin-protein ligase SopA"/>
    <property type="match status" value="1"/>
</dbReference>
<dbReference type="PATRIC" id="fig|1227485.3.peg.2894"/>
<dbReference type="SUPFAM" id="SSF81324">
    <property type="entry name" value="Voltage-gated potassium channels"/>
    <property type="match status" value="1"/>
</dbReference>
<gene>
    <name evidence="3" type="ORF">C472_14717</name>
</gene>
<feature type="transmembrane region" description="Helical" evidence="1">
    <location>
        <begin position="427"/>
        <end position="444"/>
    </location>
</feature>
<evidence type="ECO:0000313" key="3">
    <source>
        <dbReference type="EMBL" id="ELZ33174.1"/>
    </source>
</evidence>
<name>M0DG82_9EURY</name>
<dbReference type="InterPro" id="IPR013099">
    <property type="entry name" value="K_chnl_dom"/>
</dbReference>
<evidence type="ECO:0000313" key="4">
    <source>
        <dbReference type="Proteomes" id="UP000011523"/>
    </source>
</evidence>
<accession>M0DG82</accession>
<organism evidence="3 4">
    <name type="scientific">Halorubrum tebenquichense DSM 14210</name>
    <dbReference type="NCBI Taxonomy" id="1227485"/>
    <lineage>
        <taxon>Archaea</taxon>
        <taxon>Methanobacteriati</taxon>
        <taxon>Methanobacteriota</taxon>
        <taxon>Stenosarchaea group</taxon>
        <taxon>Halobacteria</taxon>
        <taxon>Halobacteriales</taxon>
        <taxon>Haloferacaceae</taxon>
        <taxon>Halorubrum</taxon>
    </lineage>
</organism>
<keyword evidence="1" id="KW-0472">Membrane</keyword>
<dbReference type="Gene3D" id="1.10.287.70">
    <property type="match status" value="1"/>
</dbReference>
<dbReference type="OrthoDB" id="199127at2157"/>
<feature type="domain" description="Potassium channel" evidence="2">
    <location>
        <begin position="427"/>
        <end position="481"/>
    </location>
</feature>
<keyword evidence="1" id="KW-0812">Transmembrane</keyword>
<sequence length="482" mass="52764">MFHLTPAERRTADVTSATLRAAFLADVDADDPSRKEYVDVHLKELDLSQLVVDGSDVAHVTFREVTIDGTLDLSESVVSQPVAIEGCHIDRVDVTDAVFERTVDVRGTEFGTPSASATCLRARRGSFERTLRISDTRFHGSVEFAHCSVREWLNVDSVTVGGRAHFPNVSFGTAQFVSTTFRDDVEFVGATGEYAIFDDIGVDESVTGIDLSEGSFERLRVYPATDLECRLRDATISAGDLDQPDTGVATYDLTDATVGDVDLECEPDTFDRYRFYRTRFDGFHFAAYRDLLRSNRWRIHEYLGDSDESESVEGLEHTYLEAKQGASDAGDSETASMFFVRELRYRRRRYAAHAGSTDHSLTHRLHAAVRWMTNGFLDAVAGYGERPGRTAALALAVMVGSAFVYPASGGLSTGGEIVNYGSHGADAVLNGLYFSVVTFATLGLGDVYPVSDVGRFVAASEGLAGAFLTAVFVFSLARRVTR</sequence>
<dbReference type="Pfam" id="PF07885">
    <property type="entry name" value="Ion_trans_2"/>
    <property type="match status" value="1"/>
</dbReference>
<protein>
    <recommendedName>
        <fullName evidence="2">Potassium channel domain-containing protein</fullName>
    </recommendedName>
</protein>
<evidence type="ECO:0000259" key="2">
    <source>
        <dbReference type="Pfam" id="PF07885"/>
    </source>
</evidence>
<comment type="caution">
    <text evidence="3">The sequence shown here is derived from an EMBL/GenBank/DDBJ whole genome shotgun (WGS) entry which is preliminary data.</text>
</comment>
<proteinExistence type="predicted"/>
<dbReference type="AlphaFoldDB" id="M0DG82"/>
<feature type="transmembrane region" description="Helical" evidence="1">
    <location>
        <begin position="390"/>
        <end position="407"/>
    </location>
</feature>
<evidence type="ECO:0000256" key="1">
    <source>
        <dbReference type="SAM" id="Phobius"/>
    </source>
</evidence>
<dbReference type="RefSeq" id="WP_006630582.1">
    <property type="nucleotide sequence ID" value="NZ_AOJD01000077.1"/>
</dbReference>
<keyword evidence="4" id="KW-1185">Reference proteome</keyword>